<evidence type="ECO:0000313" key="3">
    <source>
        <dbReference type="Proteomes" id="UP000181917"/>
    </source>
</evidence>
<organism evidence="2 3">
    <name type="scientific">Crystallibacter crystallopoietes</name>
    <dbReference type="NCBI Taxonomy" id="37928"/>
    <lineage>
        <taxon>Bacteria</taxon>
        <taxon>Bacillati</taxon>
        <taxon>Actinomycetota</taxon>
        <taxon>Actinomycetes</taxon>
        <taxon>Micrococcales</taxon>
        <taxon>Micrococcaceae</taxon>
        <taxon>Crystallibacter</taxon>
    </lineage>
</organism>
<reference evidence="2 3" key="1">
    <citation type="submission" date="2016-10" db="EMBL/GenBank/DDBJ databases">
        <authorList>
            <person name="de Groot N.N."/>
        </authorList>
    </citation>
    <scope>NUCLEOTIDE SEQUENCE [LARGE SCALE GENOMIC DNA]</scope>
    <source>
        <strain evidence="2 3">DSM 20117</strain>
    </source>
</reference>
<evidence type="ECO:0000256" key="1">
    <source>
        <dbReference type="SAM" id="MobiDB-lite"/>
    </source>
</evidence>
<dbReference type="EMBL" id="FNKH01000003">
    <property type="protein sequence ID" value="SDR30231.1"/>
    <property type="molecule type" value="Genomic_DNA"/>
</dbReference>
<name>A0A1H1HXP1_9MICC</name>
<gene>
    <name evidence="2" type="ORF">SAMN04489742_4778</name>
</gene>
<proteinExistence type="predicted"/>
<feature type="region of interest" description="Disordered" evidence="1">
    <location>
        <begin position="1"/>
        <end position="26"/>
    </location>
</feature>
<evidence type="ECO:0000313" key="2">
    <source>
        <dbReference type="EMBL" id="SDR30231.1"/>
    </source>
</evidence>
<protein>
    <submittedName>
        <fullName evidence="2">Uncharacterized protein</fullName>
    </submittedName>
</protein>
<sequence>MPKSKEPMTSETSPVERPPASARLDDVSGLRRGARIEAIGPDRIRYHGRVEKVAPEAGVLWIKEEPLDTRKMLDTSDYNIRVICA</sequence>
<dbReference type="AlphaFoldDB" id="A0A1H1HXP1"/>
<keyword evidence="3" id="KW-1185">Reference proteome</keyword>
<dbReference type="Proteomes" id="UP000181917">
    <property type="component" value="Unassembled WGS sequence"/>
</dbReference>
<accession>A0A1H1HXP1</accession>